<sequence length="55" mass="6729">MSCFRQQNITLFTAKHRALNIEYGLARLRQHDGFPYVRCKKYQPETQKIRQEQMR</sequence>
<dbReference type="KEGG" id="daq:DAQ1742_02130"/>
<reference evidence="1 2" key="1">
    <citation type="submission" date="2016-09" db="EMBL/GenBank/DDBJ databases">
        <authorList>
            <person name="Reverchon S."/>
            <person name="Nasser W."/>
            <person name="Leonard S."/>
            <person name="Brochier C."/>
            <person name="Duprey A."/>
        </authorList>
    </citation>
    <scope>NUCLEOTIDE SEQUENCE [LARGE SCALE GENOMIC DNA]</scope>
    <source>
        <strain evidence="1 2">174/2</strain>
    </source>
</reference>
<evidence type="ECO:0000313" key="2">
    <source>
        <dbReference type="Proteomes" id="UP000294820"/>
    </source>
</evidence>
<dbReference type="EMBL" id="LT615367">
    <property type="protein sequence ID" value="SLM63041.1"/>
    <property type="molecule type" value="Genomic_DNA"/>
</dbReference>
<evidence type="ECO:0000313" key="1">
    <source>
        <dbReference type="EMBL" id="SLM63041.1"/>
    </source>
</evidence>
<organism evidence="1 2">
    <name type="scientific">Dickeya aquatica</name>
    <dbReference type="NCBI Taxonomy" id="1401087"/>
    <lineage>
        <taxon>Bacteria</taxon>
        <taxon>Pseudomonadati</taxon>
        <taxon>Pseudomonadota</taxon>
        <taxon>Gammaproteobacteria</taxon>
        <taxon>Enterobacterales</taxon>
        <taxon>Pectobacteriaceae</taxon>
        <taxon>Dickeya</taxon>
    </lineage>
</organism>
<gene>
    <name evidence="1" type="ORF">DAQ1742_02130</name>
</gene>
<dbReference type="Proteomes" id="UP000294820">
    <property type="component" value="Chromosome 1"/>
</dbReference>
<dbReference type="AlphaFoldDB" id="A0A375AAR6"/>
<proteinExistence type="predicted"/>
<accession>A0A375AAR6</accession>
<keyword evidence="2" id="KW-1185">Reference proteome</keyword>
<name>A0A375AAR6_9GAMM</name>
<protein>
    <submittedName>
        <fullName evidence="1">Uncharacterized protein</fullName>
    </submittedName>
</protein>